<keyword evidence="1" id="KW-0067">ATP-binding</keyword>
<keyword evidence="1" id="KW-0378">Hydrolase</keyword>
<name>A0ACC3DGZ3_9PEZI</name>
<evidence type="ECO:0000313" key="1">
    <source>
        <dbReference type="EMBL" id="KAK3074173.1"/>
    </source>
</evidence>
<evidence type="ECO:0000313" key="2">
    <source>
        <dbReference type="Proteomes" id="UP001186974"/>
    </source>
</evidence>
<keyword evidence="2" id="KW-1185">Reference proteome</keyword>
<keyword evidence="1" id="KW-0347">Helicase</keyword>
<comment type="caution">
    <text evidence="1">The sequence shown here is derived from an EMBL/GenBank/DDBJ whole genome shotgun (WGS) entry which is preliminary data.</text>
</comment>
<protein>
    <submittedName>
        <fullName evidence="1">DNA helicase ino80</fullName>
    </submittedName>
</protein>
<organism evidence="1 2">
    <name type="scientific">Coniosporium uncinatum</name>
    <dbReference type="NCBI Taxonomy" id="93489"/>
    <lineage>
        <taxon>Eukaryota</taxon>
        <taxon>Fungi</taxon>
        <taxon>Dikarya</taxon>
        <taxon>Ascomycota</taxon>
        <taxon>Pezizomycotina</taxon>
        <taxon>Dothideomycetes</taxon>
        <taxon>Dothideomycetes incertae sedis</taxon>
        <taxon>Coniosporium</taxon>
    </lineage>
</organism>
<accession>A0ACC3DGZ3</accession>
<keyword evidence="1" id="KW-0547">Nucleotide-binding</keyword>
<gene>
    <name evidence="1" type="primary">INO80_3</name>
    <name evidence="1" type="ORF">LTS18_014302</name>
</gene>
<reference evidence="1" key="1">
    <citation type="submission" date="2024-09" db="EMBL/GenBank/DDBJ databases">
        <title>Black Yeasts Isolated from many extreme environments.</title>
        <authorList>
            <person name="Coleine C."/>
            <person name="Stajich J.E."/>
            <person name="Selbmann L."/>
        </authorList>
    </citation>
    <scope>NUCLEOTIDE SEQUENCE</scope>
    <source>
        <strain evidence="1">CCFEE 5737</strain>
    </source>
</reference>
<feature type="non-terminal residue" evidence="1">
    <location>
        <position position="402"/>
    </location>
</feature>
<dbReference type="EMBL" id="JAWDJW010004548">
    <property type="protein sequence ID" value="KAK3074173.1"/>
    <property type="molecule type" value="Genomic_DNA"/>
</dbReference>
<proteinExistence type="predicted"/>
<dbReference type="Proteomes" id="UP001186974">
    <property type="component" value="Unassembled WGS sequence"/>
</dbReference>
<sequence length="402" mass="45828">MQRKRRREKTLANEEAKVKENLQKAQQVLDDEEKDRLLREARKHEKKAIATNILLQGGTPSKDIREVTPHGPNMEGGTMSTFQMEDGPKGKGKGRTGARPRKSKEQKLAEKEMAAAAHAAQERGEELPLIAPKEEMRLENLSRIEELKRQRSATEESTPQPQPQSLSLSLSQPSGFVPYVSPAYNQLYEQIWRDISRKDVPKVYRIKDASLATKQSNLRKTAQLASKEARRWQIRTNKSTKDVQARAKRSMREMLSFWKRNERDERDQRKMAERQELENAKKAEADREANRQKRKLNFLISQTELYSHFIGKKVKTADIERSTDDVAVSDQTVQPGKDGAHTIDLPDSHAKVGTKVTNFEDLDFDAEDETALREAAMANAQNAVQEAQDRARAFNEDGGENK</sequence>